<gene>
    <name evidence="4" type="ORF">ACFOS1_01430</name>
</gene>
<dbReference type="InterPro" id="IPR002347">
    <property type="entry name" value="SDR_fam"/>
</dbReference>
<dbReference type="Gene3D" id="3.40.50.720">
    <property type="entry name" value="NAD(P)-binding Rossmann-like Domain"/>
    <property type="match status" value="1"/>
</dbReference>
<dbReference type="Proteomes" id="UP001595793">
    <property type="component" value="Unassembled WGS sequence"/>
</dbReference>
<evidence type="ECO:0000313" key="5">
    <source>
        <dbReference type="Proteomes" id="UP001595793"/>
    </source>
</evidence>
<reference evidence="5" key="1">
    <citation type="journal article" date="2019" name="Int. J. Syst. Evol. Microbiol.">
        <title>The Global Catalogue of Microorganisms (GCM) 10K type strain sequencing project: providing services to taxonomists for standard genome sequencing and annotation.</title>
        <authorList>
            <consortium name="The Broad Institute Genomics Platform"/>
            <consortium name="The Broad Institute Genome Sequencing Center for Infectious Disease"/>
            <person name="Wu L."/>
            <person name="Ma J."/>
        </authorList>
    </citation>
    <scope>NUCLEOTIDE SEQUENCE [LARGE SCALE GENOMIC DNA]</scope>
    <source>
        <strain evidence="5">CECT 9128</strain>
    </source>
</reference>
<dbReference type="PANTHER" id="PTHR43490:SF99">
    <property type="entry name" value="SHORT-CHAIN DEHYDROGENASE_REDUCTASE"/>
    <property type="match status" value="1"/>
</dbReference>
<dbReference type="InterPro" id="IPR036291">
    <property type="entry name" value="NAD(P)-bd_dom_sf"/>
</dbReference>
<organism evidence="4 5">
    <name type="scientific">Zunongwangia endophytica</name>
    <dbReference type="NCBI Taxonomy" id="1808945"/>
    <lineage>
        <taxon>Bacteria</taxon>
        <taxon>Pseudomonadati</taxon>
        <taxon>Bacteroidota</taxon>
        <taxon>Flavobacteriia</taxon>
        <taxon>Flavobacteriales</taxon>
        <taxon>Flavobacteriaceae</taxon>
        <taxon>Zunongwangia</taxon>
    </lineage>
</organism>
<keyword evidence="2" id="KW-0521">NADP</keyword>
<comment type="caution">
    <text evidence="4">The sequence shown here is derived from an EMBL/GenBank/DDBJ whole genome shotgun (WGS) entry which is preliminary data.</text>
</comment>
<dbReference type="Pfam" id="PF00106">
    <property type="entry name" value="adh_short"/>
    <property type="match status" value="1"/>
</dbReference>
<evidence type="ECO:0000256" key="1">
    <source>
        <dbReference type="ARBA" id="ARBA00006484"/>
    </source>
</evidence>
<name>A0ABV8H2D8_9FLAO</name>
<accession>A0ABV8H2D8</accession>
<evidence type="ECO:0000256" key="3">
    <source>
        <dbReference type="ARBA" id="ARBA00023002"/>
    </source>
</evidence>
<evidence type="ECO:0000313" key="4">
    <source>
        <dbReference type="EMBL" id="MFC4026055.1"/>
    </source>
</evidence>
<keyword evidence="5" id="KW-1185">Reference proteome</keyword>
<sequence>MKTVFITGANKGIGLETSKQLAELGYMVNVGSRNKTKGQKALENFKNRGITNVGLIEIDVTNSLKRLLNLILKIYSSRNKYIA</sequence>
<dbReference type="RefSeq" id="WP_290232547.1">
    <property type="nucleotide sequence ID" value="NZ_JAUFPZ010000002.1"/>
</dbReference>
<protein>
    <submittedName>
        <fullName evidence="4">SDR family NAD(P)-dependent oxidoreductase</fullName>
    </submittedName>
</protein>
<keyword evidence="3" id="KW-0560">Oxidoreductase</keyword>
<dbReference type="EMBL" id="JBHSAS010000002">
    <property type="protein sequence ID" value="MFC4026055.1"/>
    <property type="molecule type" value="Genomic_DNA"/>
</dbReference>
<comment type="similarity">
    <text evidence="1">Belongs to the short-chain dehydrogenases/reductases (SDR) family.</text>
</comment>
<proteinExistence type="inferred from homology"/>
<dbReference type="PANTHER" id="PTHR43490">
    <property type="entry name" value="(+)-NEOMENTHOL DEHYDROGENASE"/>
    <property type="match status" value="1"/>
</dbReference>
<evidence type="ECO:0000256" key="2">
    <source>
        <dbReference type="ARBA" id="ARBA00022857"/>
    </source>
</evidence>
<dbReference type="SUPFAM" id="SSF51735">
    <property type="entry name" value="NAD(P)-binding Rossmann-fold domains"/>
    <property type="match status" value="1"/>
</dbReference>